<dbReference type="Proteomes" id="UP001152300">
    <property type="component" value="Unassembled WGS sequence"/>
</dbReference>
<evidence type="ECO:0000256" key="1">
    <source>
        <dbReference type="SAM" id="MobiDB-lite"/>
    </source>
</evidence>
<proteinExistence type="predicted"/>
<keyword evidence="3" id="KW-1185">Reference proteome</keyword>
<dbReference type="OrthoDB" id="3545858at2759"/>
<name>A0A9X0DK48_9HELO</name>
<sequence>MVGRFYTPEEILAREQNFRDFLEGINFRIPGESYFTLDTFKNECVAAYAENKKCSDPESYTPSRARIERIAHDKRKLDNDPDAFLGKPESFPGPLSMWKHKVRRNYLVDGQTVMVKSGAKSWVVLTPFEESFALFSECHSKETFGEHHGRDTTYEATSANGKRSGLPKNFVMRLIGCCNVCGKRAAVSRKRGREVDGDAEEGSAKRKAEPQPDAYAPLAPAPLALATFDPATFDPAPFDPALFFPALFAPASFAPAPFVP</sequence>
<accession>A0A9X0DK48</accession>
<dbReference type="EMBL" id="JAPEIS010000007">
    <property type="protein sequence ID" value="KAJ8064577.1"/>
    <property type="molecule type" value="Genomic_DNA"/>
</dbReference>
<gene>
    <name evidence="2" type="ORF">OCU04_006905</name>
</gene>
<evidence type="ECO:0000313" key="2">
    <source>
        <dbReference type="EMBL" id="KAJ8064577.1"/>
    </source>
</evidence>
<protein>
    <submittedName>
        <fullName evidence="2">Uncharacterized protein</fullName>
    </submittedName>
</protein>
<evidence type="ECO:0000313" key="3">
    <source>
        <dbReference type="Proteomes" id="UP001152300"/>
    </source>
</evidence>
<feature type="non-terminal residue" evidence="2">
    <location>
        <position position="260"/>
    </location>
</feature>
<comment type="caution">
    <text evidence="2">The sequence shown here is derived from an EMBL/GenBank/DDBJ whole genome shotgun (WGS) entry which is preliminary data.</text>
</comment>
<feature type="region of interest" description="Disordered" evidence="1">
    <location>
        <begin position="189"/>
        <end position="214"/>
    </location>
</feature>
<reference evidence="2" key="1">
    <citation type="submission" date="2022-11" db="EMBL/GenBank/DDBJ databases">
        <title>Genome Resource of Sclerotinia nivalis Strain SnTB1, a Plant Pathogen Isolated from American Ginseng.</title>
        <authorList>
            <person name="Fan S."/>
        </authorList>
    </citation>
    <scope>NUCLEOTIDE SEQUENCE</scope>
    <source>
        <strain evidence="2">SnTB1</strain>
    </source>
</reference>
<dbReference type="AlphaFoldDB" id="A0A9X0DK48"/>
<organism evidence="2 3">
    <name type="scientific">Sclerotinia nivalis</name>
    <dbReference type="NCBI Taxonomy" id="352851"/>
    <lineage>
        <taxon>Eukaryota</taxon>
        <taxon>Fungi</taxon>
        <taxon>Dikarya</taxon>
        <taxon>Ascomycota</taxon>
        <taxon>Pezizomycotina</taxon>
        <taxon>Leotiomycetes</taxon>
        <taxon>Helotiales</taxon>
        <taxon>Sclerotiniaceae</taxon>
        <taxon>Sclerotinia</taxon>
    </lineage>
</organism>